<organism evidence="8 9">
    <name type="scientific">Lutibacter profundi</name>
    <dbReference type="NCBI Taxonomy" id="1622118"/>
    <lineage>
        <taxon>Bacteria</taxon>
        <taxon>Pseudomonadati</taxon>
        <taxon>Bacteroidota</taxon>
        <taxon>Flavobacteriia</taxon>
        <taxon>Flavobacteriales</taxon>
        <taxon>Flavobacteriaceae</taxon>
        <taxon>Lutibacter</taxon>
    </lineage>
</organism>
<evidence type="ECO:0000256" key="2">
    <source>
        <dbReference type="ARBA" id="ARBA00007613"/>
    </source>
</evidence>
<keyword evidence="6" id="KW-0472">Membrane</keyword>
<dbReference type="STRING" id="1622118.Lupro_07485"/>
<evidence type="ECO:0000256" key="4">
    <source>
        <dbReference type="ARBA" id="ARBA00022452"/>
    </source>
</evidence>
<evidence type="ECO:0000313" key="9">
    <source>
        <dbReference type="Proteomes" id="UP000059672"/>
    </source>
</evidence>
<dbReference type="Gene3D" id="1.20.1600.10">
    <property type="entry name" value="Outer membrane efflux proteins (OEP)"/>
    <property type="match status" value="1"/>
</dbReference>
<evidence type="ECO:0000256" key="3">
    <source>
        <dbReference type="ARBA" id="ARBA00022448"/>
    </source>
</evidence>
<comment type="similarity">
    <text evidence="2">Belongs to the outer membrane factor (OMF) (TC 1.B.17) family.</text>
</comment>
<dbReference type="GO" id="GO:0009279">
    <property type="term" value="C:cell outer membrane"/>
    <property type="evidence" value="ECO:0007669"/>
    <property type="project" value="UniProtKB-SubCell"/>
</dbReference>
<dbReference type="OrthoDB" id="581172at2"/>
<keyword evidence="3" id="KW-0813">Transport</keyword>
<dbReference type="Proteomes" id="UP000059672">
    <property type="component" value="Chromosome"/>
</dbReference>
<dbReference type="GO" id="GO:0015288">
    <property type="term" value="F:porin activity"/>
    <property type="evidence" value="ECO:0007669"/>
    <property type="project" value="TreeGrafter"/>
</dbReference>
<dbReference type="AlphaFoldDB" id="A0A0X8G6P8"/>
<name>A0A0X8G6P8_9FLAO</name>
<dbReference type="EMBL" id="CP013355">
    <property type="protein sequence ID" value="AMC11098.1"/>
    <property type="molecule type" value="Genomic_DNA"/>
</dbReference>
<evidence type="ECO:0000256" key="1">
    <source>
        <dbReference type="ARBA" id="ARBA00004442"/>
    </source>
</evidence>
<dbReference type="InterPro" id="IPR051906">
    <property type="entry name" value="TolC-like"/>
</dbReference>
<dbReference type="SUPFAM" id="SSF56954">
    <property type="entry name" value="Outer membrane efflux proteins (OEP)"/>
    <property type="match status" value="1"/>
</dbReference>
<proteinExistence type="inferred from homology"/>
<evidence type="ECO:0008006" key="10">
    <source>
        <dbReference type="Google" id="ProtNLM"/>
    </source>
</evidence>
<evidence type="ECO:0000256" key="6">
    <source>
        <dbReference type="ARBA" id="ARBA00023136"/>
    </source>
</evidence>
<dbReference type="GO" id="GO:1990281">
    <property type="term" value="C:efflux pump complex"/>
    <property type="evidence" value="ECO:0007669"/>
    <property type="project" value="TreeGrafter"/>
</dbReference>
<dbReference type="GO" id="GO:0015562">
    <property type="term" value="F:efflux transmembrane transporter activity"/>
    <property type="evidence" value="ECO:0007669"/>
    <property type="project" value="InterPro"/>
</dbReference>
<evidence type="ECO:0000256" key="7">
    <source>
        <dbReference type="ARBA" id="ARBA00023237"/>
    </source>
</evidence>
<keyword evidence="7" id="KW-0998">Cell outer membrane</keyword>
<evidence type="ECO:0000256" key="5">
    <source>
        <dbReference type="ARBA" id="ARBA00022692"/>
    </source>
</evidence>
<keyword evidence="9" id="KW-1185">Reference proteome</keyword>
<dbReference type="Pfam" id="PF02321">
    <property type="entry name" value="OEP"/>
    <property type="match status" value="1"/>
</dbReference>
<gene>
    <name evidence="8" type="ORF">Lupro_07485</name>
</gene>
<dbReference type="PANTHER" id="PTHR30026:SF20">
    <property type="entry name" value="OUTER MEMBRANE PROTEIN TOLC"/>
    <property type="match status" value="1"/>
</dbReference>
<dbReference type="KEGG" id="lut:Lupro_07485"/>
<dbReference type="InterPro" id="IPR003423">
    <property type="entry name" value="OMP_efflux"/>
</dbReference>
<keyword evidence="5" id="KW-0812">Transmembrane</keyword>
<protein>
    <recommendedName>
        <fullName evidence="10">Transporter</fullName>
    </recommendedName>
</protein>
<dbReference type="RefSeq" id="WP_068208137.1">
    <property type="nucleotide sequence ID" value="NZ_CP013355.1"/>
</dbReference>
<keyword evidence="4" id="KW-1134">Transmembrane beta strand</keyword>
<reference evidence="9" key="1">
    <citation type="submission" date="2015-12" db="EMBL/GenBank/DDBJ databases">
        <title>Complete genome sequence of Lutibacter profundus strain LP1.</title>
        <authorList>
            <person name="Wissuwa J."/>
            <person name="Le Moine Bauer S."/>
            <person name="Stokke R."/>
            <person name="Dahle H."/>
            <person name="Steen I.H."/>
        </authorList>
    </citation>
    <scope>NUCLEOTIDE SEQUENCE [LARGE SCALE GENOMIC DNA]</scope>
    <source>
        <strain evidence="9">LP1</strain>
    </source>
</reference>
<reference evidence="8 9" key="2">
    <citation type="journal article" date="2016" name="Int. J. Syst. Evol. Microbiol.">
        <title>Lutibacter profundi sp. nov., isolated from a deep-sea hydrothermal system on the Arctic Mid-Ocean Ridge and emended description of the genus Lutibacter.</title>
        <authorList>
            <person name="Le Moine Bauer S."/>
            <person name="Roalkvam I."/>
            <person name="Steen I.H."/>
            <person name="Dahle H."/>
        </authorList>
    </citation>
    <scope>NUCLEOTIDE SEQUENCE [LARGE SCALE GENOMIC DNA]</scope>
    <source>
        <strain evidence="8 9">LP1</strain>
    </source>
</reference>
<evidence type="ECO:0000313" key="8">
    <source>
        <dbReference type="EMBL" id="AMC11098.1"/>
    </source>
</evidence>
<comment type="subcellular location">
    <subcellularLocation>
        <location evidence="1">Cell outer membrane</location>
    </subcellularLocation>
</comment>
<accession>A0A0X8G6P8</accession>
<dbReference type="PANTHER" id="PTHR30026">
    <property type="entry name" value="OUTER MEMBRANE PROTEIN TOLC"/>
    <property type="match status" value="1"/>
</dbReference>
<sequence length="433" mass="49078">MKNKILIIVLILFFVTPPLLKAQKVTNIQDLFSALKKHPQTKGDALAFEKAKTGKQLAYSALFPKITAFGTYDNTSVPTGLIPLPPNDLMPLVNNQSIPQPFSEEIYRVGISISMPVFIKSIYTMVSKAKYMQQSAKAKKHINLLQYEAIIVSSNANLQYIKALTEALESKKQSLLKTKEIIALKVKNGRASGSSLLIISNGVNQVEATKNEIAINRGKIIETIETLTGIRVENPVDMLEINKSIDTSAMEALEPLKQKVFADKLNYRAEKEKLLPSILLRGNYNHSFANAYNNDIAIDENYTTFGLVVSMPLFNKSQYTQIKKSKIIYKSTQNEFSRLELSLKSQVNQLENSLKLLYKSERLYQQNVKEKENILHIAKVSYQLNRISIEDYLKYEDDLVLEKSKLYKAQAEKWQTLMKLAVIYGNNIENLVK</sequence>